<dbReference type="InterPro" id="IPR049352">
    <property type="entry name" value="Rost"/>
</dbReference>
<keyword evidence="1" id="KW-1133">Transmembrane helix</keyword>
<dbReference type="Proteomes" id="UP001500889">
    <property type="component" value="Chromosome U"/>
</dbReference>
<dbReference type="PANTHER" id="PTHR12242">
    <property type="entry name" value="OS02G0130600 PROTEIN-RELATED"/>
    <property type="match status" value="1"/>
</dbReference>
<feature type="transmembrane region" description="Helical" evidence="1">
    <location>
        <begin position="37"/>
        <end position="57"/>
    </location>
</feature>
<feature type="transmembrane region" description="Helical" evidence="1">
    <location>
        <begin position="69"/>
        <end position="92"/>
    </location>
</feature>
<organism evidence="2 3">
    <name type="scientific">Drosophila madeirensis</name>
    <name type="common">Fruit fly</name>
    <dbReference type="NCBI Taxonomy" id="30013"/>
    <lineage>
        <taxon>Eukaryota</taxon>
        <taxon>Metazoa</taxon>
        <taxon>Ecdysozoa</taxon>
        <taxon>Arthropoda</taxon>
        <taxon>Hexapoda</taxon>
        <taxon>Insecta</taxon>
        <taxon>Pterygota</taxon>
        <taxon>Neoptera</taxon>
        <taxon>Endopterygota</taxon>
        <taxon>Diptera</taxon>
        <taxon>Brachycera</taxon>
        <taxon>Muscomorpha</taxon>
        <taxon>Ephydroidea</taxon>
        <taxon>Drosophilidae</taxon>
        <taxon>Drosophila</taxon>
        <taxon>Sophophora</taxon>
    </lineage>
</organism>
<reference evidence="2 3" key="1">
    <citation type="submission" date="2024-02" db="EMBL/GenBank/DDBJ databases">
        <title>A chromosome-level genome assembly of Drosophila madeirensis, a fruit fly species endemic to Madeira island.</title>
        <authorList>
            <person name="Tomihara K."/>
            <person name="Llopart A."/>
            <person name="Yamamoto D."/>
        </authorList>
    </citation>
    <scope>NUCLEOTIDE SEQUENCE [LARGE SCALE GENOMIC DNA]</scope>
    <source>
        <strain evidence="2 3">RF1</strain>
    </source>
</reference>
<accession>A0AAU9FC13</accession>
<dbReference type="GO" id="GO:0016020">
    <property type="term" value="C:membrane"/>
    <property type="evidence" value="ECO:0007669"/>
    <property type="project" value="TreeGrafter"/>
</dbReference>
<dbReference type="EMBL" id="AP029264">
    <property type="protein sequence ID" value="BFF93234.1"/>
    <property type="molecule type" value="Genomic_DNA"/>
</dbReference>
<keyword evidence="1" id="KW-0812">Transmembrane</keyword>
<evidence type="ECO:0000313" key="2">
    <source>
        <dbReference type="EMBL" id="BFF93234.1"/>
    </source>
</evidence>
<name>A0AAU9FC13_DROMD</name>
<feature type="transmembrane region" description="Helical" evidence="1">
    <location>
        <begin position="142"/>
        <end position="161"/>
    </location>
</feature>
<keyword evidence="3" id="KW-1185">Reference proteome</keyword>
<dbReference type="Pfam" id="PF21534">
    <property type="entry name" value="Rost"/>
    <property type="match status" value="1"/>
</dbReference>
<evidence type="ECO:0000313" key="3">
    <source>
        <dbReference type="Proteomes" id="UP001500889"/>
    </source>
</evidence>
<feature type="transmembrane region" description="Helical" evidence="1">
    <location>
        <begin position="181"/>
        <end position="203"/>
    </location>
</feature>
<evidence type="ECO:0000256" key="1">
    <source>
        <dbReference type="SAM" id="Phobius"/>
    </source>
</evidence>
<proteinExistence type="predicted"/>
<dbReference type="PANTHER" id="PTHR12242:SF46">
    <property type="entry name" value="IP08657P-RELATED"/>
    <property type="match status" value="1"/>
</dbReference>
<gene>
    <name evidence="2" type="ORF">DMAD_11124</name>
</gene>
<protein>
    <submittedName>
        <fullName evidence="2">Protein rolling stone</fullName>
    </submittedName>
</protein>
<dbReference type="AlphaFoldDB" id="A0AAU9FC13"/>
<sequence length="225" mass="26447">MVSWLSLAAGHLFWNWRYLLFGQITSQWSLVYLSNRLWHLCGITSVSGAIFVTIHHLNPQRMVKNSTKIKALWVCYWINMIALVYWTCIHTYVYPLNRDPTSPTYFTDLYKVWTHAMPPIFFHFDHLIVAQPTRLLHFLYPLEFVWIYTGFTLVYYVMGGLDLKGRRYTYNVLNYTNPREALLTIGLISASSVFVSTLQYVVYRFRTFLARSVIPELIFASTTNS</sequence>
<keyword evidence="1" id="KW-0472">Membrane</keyword>